<dbReference type="InterPro" id="IPR036390">
    <property type="entry name" value="WH_DNA-bd_sf"/>
</dbReference>
<sequence>MSGQLVDVHTFNRFIELLCDSSVRRHHVGGPRTLNQGVQPVGGDRTGSASGWVGNLDRLRELQADGLIVRHDRGTNPPHVEYRLTGEGLSLPPVLQALYDWGTGRAARTGTTIQQVG</sequence>
<dbReference type="InterPro" id="IPR036388">
    <property type="entry name" value="WH-like_DNA-bd_sf"/>
</dbReference>
<protein>
    <submittedName>
        <fullName evidence="5">Helix-turn-helix domain-containing protein</fullName>
    </submittedName>
</protein>
<dbReference type="Pfam" id="PF01638">
    <property type="entry name" value="HxlR"/>
    <property type="match status" value="1"/>
</dbReference>
<accession>A0ABU7RVB2</accession>
<keyword evidence="6" id="KW-1185">Reference proteome</keyword>
<evidence type="ECO:0000256" key="2">
    <source>
        <dbReference type="ARBA" id="ARBA00023125"/>
    </source>
</evidence>
<evidence type="ECO:0000256" key="1">
    <source>
        <dbReference type="ARBA" id="ARBA00023015"/>
    </source>
</evidence>
<comment type="caution">
    <text evidence="5">The sequence shown here is derived from an EMBL/GenBank/DDBJ whole genome shotgun (WGS) entry which is preliminary data.</text>
</comment>
<gene>
    <name evidence="5" type="ORF">V1633_18395</name>
</gene>
<feature type="domain" description="HTH hxlR-type" evidence="4">
    <location>
        <begin position="1"/>
        <end position="110"/>
    </location>
</feature>
<organism evidence="5 6">
    <name type="scientific">Plantactinospora sonchi</name>
    <dbReference type="NCBI Taxonomy" id="1544735"/>
    <lineage>
        <taxon>Bacteria</taxon>
        <taxon>Bacillati</taxon>
        <taxon>Actinomycetota</taxon>
        <taxon>Actinomycetes</taxon>
        <taxon>Micromonosporales</taxon>
        <taxon>Micromonosporaceae</taxon>
        <taxon>Plantactinospora</taxon>
    </lineage>
</organism>
<dbReference type="SUPFAM" id="SSF46785">
    <property type="entry name" value="Winged helix' DNA-binding domain"/>
    <property type="match status" value="1"/>
</dbReference>
<evidence type="ECO:0000259" key="4">
    <source>
        <dbReference type="PROSITE" id="PS51118"/>
    </source>
</evidence>
<dbReference type="EMBL" id="JAZGQK010000015">
    <property type="protein sequence ID" value="MEE6260457.1"/>
    <property type="molecule type" value="Genomic_DNA"/>
</dbReference>
<evidence type="ECO:0000256" key="3">
    <source>
        <dbReference type="ARBA" id="ARBA00023163"/>
    </source>
</evidence>
<evidence type="ECO:0000313" key="6">
    <source>
        <dbReference type="Proteomes" id="UP001332243"/>
    </source>
</evidence>
<keyword evidence="2" id="KW-0238">DNA-binding</keyword>
<dbReference type="RefSeq" id="WP_331215568.1">
    <property type="nucleotide sequence ID" value="NZ_JAZGQK010000015.1"/>
</dbReference>
<dbReference type="PANTHER" id="PTHR33204">
    <property type="entry name" value="TRANSCRIPTIONAL REGULATOR, MARR FAMILY"/>
    <property type="match status" value="1"/>
</dbReference>
<keyword evidence="1" id="KW-0805">Transcription regulation</keyword>
<dbReference type="Gene3D" id="1.10.10.10">
    <property type="entry name" value="Winged helix-like DNA-binding domain superfamily/Winged helix DNA-binding domain"/>
    <property type="match status" value="1"/>
</dbReference>
<dbReference type="Proteomes" id="UP001332243">
    <property type="component" value="Unassembled WGS sequence"/>
</dbReference>
<evidence type="ECO:0000313" key="5">
    <source>
        <dbReference type="EMBL" id="MEE6260457.1"/>
    </source>
</evidence>
<name>A0ABU7RVB2_9ACTN</name>
<reference evidence="5 6" key="1">
    <citation type="submission" date="2024-01" db="EMBL/GenBank/DDBJ databases">
        <title>Genome insights into Plantactinospora sonchi sp. nov.</title>
        <authorList>
            <person name="Wang L."/>
        </authorList>
    </citation>
    <scope>NUCLEOTIDE SEQUENCE [LARGE SCALE GENOMIC DNA]</scope>
    <source>
        <strain evidence="5 6">NEAU-QY2</strain>
    </source>
</reference>
<proteinExistence type="predicted"/>
<keyword evidence="3" id="KW-0804">Transcription</keyword>
<dbReference type="PROSITE" id="PS51118">
    <property type="entry name" value="HTH_HXLR"/>
    <property type="match status" value="1"/>
</dbReference>
<dbReference type="InterPro" id="IPR002577">
    <property type="entry name" value="HTH_HxlR"/>
</dbReference>